<accession>A0ABW3BCV5</accession>
<gene>
    <name evidence="1" type="ORF">ACFQZU_06570</name>
</gene>
<evidence type="ECO:0000313" key="2">
    <source>
        <dbReference type="Proteomes" id="UP001596956"/>
    </source>
</evidence>
<proteinExistence type="predicted"/>
<reference evidence="2" key="1">
    <citation type="journal article" date="2019" name="Int. J. Syst. Evol. Microbiol.">
        <title>The Global Catalogue of Microorganisms (GCM) 10K type strain sequencing project: providing services to taxonomists for standard genome sequencing and annotation.</title>
        <authorList>
            <consortium name="The Broad Institute Genomics Platform"/>
            <consortium name="The Broad Institute Genome Sequencing Center for Infectious Disease"/>
            <person name="Wu L."/>
            <person name="Ma J."/>
        </authorList>
    </citation>
    <scope>NUCLEOTIDE SEQUENCE [LARGE SCALE GENOMIC DNA]</scope>
    <source>
        <strain evidence="2">CCUG 63369</strain>
    </source>
</reference>
<protein>
    <recommendedName>
        <fullName evidence="3">ANTAR domain-containing protein</fullName>
    </recommendedName>
</protein>
<dbReference type="EMBL" id="JBHTHR010000129">
    <property type="protein sequence ID" value="MFD0800982.1"/>
    <property type="molecule type" value="Genomic_DNA"/>
</dbReference>
<evidence type="ECO:0008006" key="3">
    <source>
        <dbReference type="Google" id="ProtNLM"/>
    </source>
</evidence>
<dbReference type="Proteomes" id="UP001596956">
    <property type="component" value="Unassembled WGS sequence"/>
</dbReference>
<name>A0ABW3BCV5_9ACTN</name>
<keyword evidence="2" id="KW-1185">Reference proteome</keyword>
<organism evidence="1 2">
    <name type="scientific">Streptomonospora algeriensis</name>
    <dbReference type="NCBI Taxonomy" id="995084"/>
    <lineage>
        <taxon>Bacteria</taxon>
        <taxon>Bacillati</taxon>
        <taxon>Actinomycetota</taxon>
        <taxon>Actinomycetes</taxon>
        <taxon>Streptosporangiales</taxon>
        <taxon>Nocardiopsidaceae</taxon>
        <taxon>Streptomonospora</taxon>
    </lineage>
</organism>
<evidence type="ECO:0000313" key="1">
    <source>
        <dbReference type="EMBL" id="MFD0800982.1"/>
    </source>
</evidence>
<sequence length="77" mass="8189">MAMPSTEDTTHLSHQHAARLAGAAGQLYTALQKGGDDLPAWVQIALRDALDAVDDVRGRDTAVAMARTHIAGEVPRQ</sequence>
<comment type="caution">
    <text evidence="1">The sequence shown here is derived from an EMBL/GenBank/DDBJ whole genome shotgun (WGS) entry which is preliminary data.</text>
</comment>